<dbReference type="EMBL" id="OX465084">
    <property type="protein sequence ID" value="CAI9297224.1"/>
    <property type="molecule type" value="Genomic_DNA"/>
</dbReference>
<gene>
    <name evidence="1" type="ORF">LSALG_LOCUS36052</name>
</gene>
<dbReference type="AlphaFoldDB" id="A0AA35ZQW2"/>
<proteinExistence type="predicted"/>
<name>A0AA35ZQW2_LACSI</name>
<organism evidence="1 2">
    <name type="scientific">Lactuca saligna</name>
    <name type="common">Willowleaf lettuce</name>
    <dbReference type="NCBI Taxonomy" id="75948"/>
    <lineage>
        <taxon>Eukaryota</taxon>
        <taxon>Viridiplantae</taxon>
        <taxon>Streptophyta</taxon>
        <taxon>Embryophyta</taxon>
        <taxon>Tracheophyta</taxon>
        <taxon>Spermatophyta</taxon>
        <taxon>Magnoliopsida</taxon>
        <taxon>eudicotyledons</taxon>
        <taxon>Gunneridae</taxon>
        <taxon>Pentapetalae</taxon>
        <taxon>asterids</taxon>
        <taxon>campanulids</taxon>
        <taxon>Asterales</taxon>
        <taxon>Asteraceae</taxon>
        <taxon>Cichorioideae</taxon>
        <taxon>Cichorieae</taxon>
        <taxon>Lactucinae</taxon>
        <taxon>Lactuca</taxon>
    </lineage>
</organism>
<accession>A0AA35ZQW2</accession>
<evidence type="ECO:0000313" key="2">
    <source>
        <dbReference type="Proteomes" id="UP001177003"/>
    </source>
</evidence>
<dbReference type="Proteomes" id="UP001177003">
    <property type="component" value="Chromosome 8"/>
</dbReference>
<evidence type="ECO:0000313" key="1">
    <source>
        <dbReference type="EMBL" id="CAI9297224.1"/>
    </source>
</evidence>
<reference evidence="1" key="1">
    <citation type="submission" date="2023-04" db="EMBL/GenBank/DDBJ databases">
        <authorList>
            <person name="Vijverberg K."/>
            <person name="Xiong W."/>
            <person name="Schranz E."/>
        </authorList>
    </citation>
    <scope>NUCLEOTIDE SEQUENCE</scope>
</reference>
<keyword evidence="2" id="KW-1185">Reference proteome</keyword>
<sequence length="218" mass="25078">MHESITTLFSSQSNEAERMIHDEEPNDDEIMVPFADLQFYPKEENVPDNLIMLAIHSKSFDYDIQKLRDVAKEYHELIVEQVTKLNESMDLKVVGLKSKLSKEVQKVEQKYTLLHSKVDVIATDITNLVEFKTEYTDKLEVKLEKDSQVFENMEQFLSGFKESNSKVEPSNQSTICQAPISQIILNIESNIKSDLAPILNLVLHLPILLHVQCNYHKG</sequence>
<protein>
    <submittedName>
        <fullName evidence="1">Uncharacterized protein</fullName>
    </submittedName>
</protein>